<dbReference type="Proteomes" id="UP000039046">
    <property type="component" value="Unassembled WGS sequence"/>
</dbReference>
<evidence type="ECO:0000313" key="4">
    <source>
        <dbReference type="EMBL" id="CEJ87810.1"/>
    </source>
</evidence>
<proteinExistence type="inferred from homology"/>
<organism evidence="4 5">
    <name type="scientific">[Torrubiella] hemipterigena</name>
    <dbReference type="NCBI Taxonomy" id="1531966"/>
    <lineage>
        <taxon>Eukaryota</taxon>
        <taxon>Fungi</taxon>
        <taxon>Dikarya</taxon>
        <taxon>Ascomycota</taxon>
        <taxon>Pezizomycotina</taxon>
        <taxon>Sordariomycetes</taxon>
        <taxon>Hypocreomycetidae</taxon>
        <taxon>Hypocreales</taxon>
        <taxon>Clavicipitaceae</taxon>
        <taxon>Clavicipitaceae incertae sedis</taxon>
        <taxon>'Torrubiella' clade</taxon>
    </lineage>
</organism>
<keyword evidence="5" id="KW-1185">Reference proteome</keyword>
<dbReference type="SUPFAM" id="SSF51735">
    <property type="entry name" value="NAD(P)-binding Rossmann-fold domains"/>
    <property type="match status" value="1"/>
</dbReference>
<protein>
    <recommendedName>
        <fullName evidence="6">3-oxoacyl-reductase</fullName>
    </recommendedName>
</protein>
<reference evidence="4 5" key="1">
    <citation type="journal article" date="2015" name="Genome Announc.">
        <title>Draft Genome Sequence and Gene Annotation of the Entomopathogenic Fungus Verticillium hemipterigenum.</title>
        <authorList>
            <person name="Horn F."/>
            <person name="Habel A."/>
            <person name="Scharf D.H."/>
            <person name="Dworschak J."/>
            <person name="Brakhage A.A."/>
            <person name="Guthke R."/>
            <person name="Hertweck C."/>
            <person name="Linde J."/>
        </authorList>
    </citation>
    <scope>NUCLEOTIDE SEQUENCE [LARGE SCALE GENOMIC DNA]</scope>
</reference>
<dbReference type="InterPro" id="IPR002347">
    <property type="entry name" value="SDR_fam"/>
</dbReference>
<name>A0A0A1TE33_9HYPO</name>
<gene>
    <name evidence="4" type="ORF">VHEMI04522</name>
</gene>
<dbReference type="Pfam" id="PF00106">
    <property type="entry name" value="adh_short"/>
    <property type="match status" value="1"/>
</dbReference>
<dbReference type="AlphaFoldDB" id="A0A0A1TE33"/>
<dbReference type="PRINTS" id="PR00081">
    <property type="entry name" value="GDHRDH"/>
</dbReference>
<dbReference type="STRING" id="1531966.A0A0A1TE33"/>
<comment type="similarity">
    <text evidence="1">Belongs to the short-chain dehydrogenases/reductases (SDR) family.</text>
</comment>
<dbReference type="InterPro" id="IPR020904">
    <property type="entry name" value="Sc_DH/Rdtase_CS"/>
</dbReference>
<dbReference type="Gene3D" id="3.40.50.720">
    <property type="entry name" value="NAD(P)-binding Rossmann-like Domain"/>
    <property type="match status" value="1"/>
</dbReference>
<evidence type="ECO:0000313" key="5">
    <source>
        <dbReference type="Proteomes" id="UP000039046"/>
    </source>
</evidence>
<dbReference type="EMBL" id="CDHN01000002">
    <property type="protein sequence ID" value="CEJ87810.1"/>
    <property type="molecule type" value="Genomic_DNA"/>
</dbReference>
<dbReference type="OrthoDB" id="414540at2759"/>
<evidence type="ECO:0000256" key="1">
    <source>
        <dbReference type="ARBA" id="ARBA00006484"/>
    </source>
</evidence>
<dbReference type="PANTHER" id="PTHR24321">
    <property type="entry name" value="DEHYDROGENASES, SHORT CHAIN"/>
    <property type="match status" value="1"/>
</dbReference>
<dbReference type="CDD" id="cd05233">
    <property type="entry name" value="SDR_c"/>
    <property type="match status" value="1"/>
</dbReference>
<evidence type="ECO:0000256" key="3">
    <source>
        <dbReference type="ARBA" id="ARBA00023002"/>
    </source>
</evidence>
<evidence type="ECO:0000256" key="2">
    <source>
        <dbReference type="ARBA" id="ARBA00022857"/>
    </source>
</evidence>
<keyword evidence="2" id="KW-0521">NADP</keyword>
<accession>A0A0A1TE33</accession>
<dbReference type="InterPro" id="IPR036291">
    <property type="entry name" value="NAD(P)-bd_dom_sf"/>
</dbReference>
<evidence type="ECO:0008006" key="6">
    <source>
        <dbReference type="Google" id="ProtNLM"/>
    </source>
</evidence>
<dbReference type="PANTHER" id="PTHR24321:SF8">
    <property type="entry name" value="ESTRADIOL 17-BETA-DEHYDROGENASE 8-RELATED"/>
    <property type="match status" value="1"/>
</dbReference>
<dbReference type="GO" id="GO:0016491">
    <property type="term" value="F:oxidoreductase activity"/>
    <property type="evidence" value="ECO:0007669"/>
    <property type="project" value="UniProtKB-KW"/>
</dbReference>
<keyword evidence="3" id="KW-0560">Oxidoreductase</keyword>
<sequence length="319" mass="33186">MQPLLSGFSRSLLQNKVGFVTGAGSPYGIGRSLVLGLAAAGARAVYATDLSLGNIASLQEEVRAMKSDCQVHGAILDVTDEKQTISVLKEVLDKYGRMDFYFANAGVGNYVPLQNTDAAYYDKMISIMQRSFFLALRYGGQAMCNVSADKPSPGGSIVVTSSIAGVSGGISDISYSSAKAAVANMVKPGSVQLAASNIRVNSIAPGFVRSSIIASTRQALANMQSSANTGGTSTNKTITKEEASKAFDATLGRLASDKYYFDRIPEPEEIASIGVFLASELSASVNGQNIVADNGKTASGQADRTIGPIHAMAPLSALG</sequence>
<dbReference type="PROSITE" id="PS00061">
    <property type="entry name" value="ADH_SHORT"/>
    <property type="match status" value="1"/>
</dbReference>
<dbReference type="HOGENOM" id="CLU_010194_1_0_1"/>